<dbReference type="PANTHER" id="PTHR34524">
    <property type="entry name" value="CALCYPHOSIN"/>
    <property type="match status" value="1"/>
</dbReference>
<evidence type="ECO:0000313" key="4">
    <source>
        <dbReference type="EMBL" id="RNA09532.1"/>
    </source>
</evidence>
<evidence type="ECO:0000313" key="5">
    <source>
        <dbReference type="Proteomes" id="UP000276133"/>
    </source>
</evidence>
<evidence type="ECO:0000256" key="2">
    <source>
        <dbReference type="ARBA" id="ARBA00022737"/>
    </source>
</evidence>
<dbReference type="OrthoDB" id="6280085at2759"/>
<dbReference type="InterPro" id="IPR011992">
    <property type="entry name" value="EF-hand-dom_pair"/>
</dbReference>
<dbReference type="EMBL" id="REGN01006449">
    <property type="protein sequence ID" value="RNA09532.1"/>
    <property type="molecule type" value="Genomic_DNA"/>
</dbReference>
<sequence length="622" mass="71329">MSTKIVRNPITGEEIVYKKGPKPNEQIKIPELSHDQRVKTLLNSQFMTYEKQHEPEANLSLQANASSIPILNFGELESDESRSKHNNLRHQNPIIAPDLIEKSARPKSAYAHALNTKQDQSPILLYHQKITEQTPPVSHLNAPRVQPQFEKQLEIVPGPAVQKKSCIYRIERVADLEKLWLENGAQTPKPADESKQIKEKLIVDTVVTDQLSKFVIANHKTMYTPRGNKYTVIDNHARPTSSLSENVLAKKLKFNCRIRSPNGRLALRDLFGIIFLHDGSLTIYEFRLLCGAYITGVGSGNVSKKANALPFLSRKVHVQKYGRRRGKPVDLYDIYKGAVLYLPCGLTETSLPDTVRQNEYLEVEVTEVNELEKENLLVGQILAGGEMSQEMNRKICDVKERVKRPLSDLETNDVKIINSVRKFLLKQIEDRSVEVYMGLGKTLKNKSLKNDMKTWGFVNQQDLHDAFVEYNIQIHSEDLSIVWQSVDSDGLGYLSYYNLLRVYLGEMNTQRHGFFRQLMHKLDTQKVGYVQISDVYKFYKAGRHPKVKSGLIKEDDMFEKFLSVFDLLPLNKVPDYFELSLSTDFKSPLISYEQMEEYYNGLSIVIESDKDFISILKNSWNQ</sequence>
<dbReference type="Gene3D" id="1.10.238.10">
    <property type="entry name" value="EF-hand"/>
    <property type="match status" value="1"/>
</dbReference>
<dbReference type="Proteomes" id="UP000276133">
    <property type="component" value="Unassembled WGS sequence"/>
</dbReference>
<dbReference type="GO" id="GO:0046872">
    <property type="term" value="F:metal ion binding"/>
    <property type="evidence" value="ECO:0007669"/>
    <property type="project" value="UniProtKB-KW"/>
</dbReference>
<dbReference type="STRING" id="10195.A0A3M7QEA7"/>
<accession>A0A3M7QEA7</accession>
<comment type="caution">
    <text evidence="4">The sequence shown here is derived from an EMBL/GenBank/DDBJ whole genome shotgun (WGS) entry which is preliminary data.</text>
</comment>
<gene>
    <name evidence="4" type="ORF">BpHYR1_005805</name>
</gene>
<keyword evidence="3" id="KW-0106">Calcium</keyword>
<keyword evidence="1" id="KW-0479">Metal-binding</keyword>
<dbReference type="InterPro" id="IPR051581">
    <property type="entry name" value="Ca-bind"/>
</dbReference>
<proteinExistence type="predicted"/>
<keyword evidence="2" id="KW-0677">Repeat</keyword>
<keyword evidence="5" id="KW-1185">Reference proteome</keyword>
<dbReference type="SUPFAM" id="SSF47473">
    <property type="entry name" value="EF-hand"/>
    <property type="match status" value="1"/>
</dbReference>
<evidence type="ECO:0000256" key="1">
    <source>
        <dbReference type="ARBA" id="ARBA00022723"/>
    </source>
</evidence>
<evidence type="ECO:0000256" key="3">
    <source>
        <dbReference type="ARBA" id="ARBA00022837"/>
    </source>
</evidence>
<organism evidence="4 5">
    <name type="scientific">Brachionus plicatilis</name>
    <name type="common">Marine rotifer</name>
    <name type="synonym">Brachionus muelleri</name>
    <dbReference type="NCBI Taxonomy" id="10195"/>
    <lineage>
        <taxon>Eukaryota</taxon>
        <taxon>Metazoa</taxon>
        <taxon>Spiralia</taxon>
        <taxon>Gnathifera</taxon>
        <taxon>Rotifera</taxon>
        <taxon>Eurotatoria</taxon>
        <taxon>Monogononta</taxon>
        <taxon>Pseudotrocha</taxon>
        <taxon>Ploima</taxon>
        <taxon>Brachionidae</taxon>
        <taxon>Brachionus</taxon>
    </lineage>
</organism>
<reference evidence="4 5" key="1">
    <citation type="journal article" date="2018" name="Sci. Rep.">
        <title>Genomic signatures of local adaptation to the degree of environmental predictability in rotifers.</title>
        <authorList>
            <person name="Franch-Gras L."/>
            <person name="Hahn C."/>
            <person name="Garcia-Roger E.M."/>
            <person name="Carmona M.J."/>
            <person name="Serra M."/>
            <person name="Gomez A."/>
        </authorList>
    </citation>
    <scope>NUCLEOTIDE SEQUENCE [LARGE SCALE GENOMIC DNA]</scope>
    <source>
        <strain evidence="4">HYR1</strain>
    </source>
</reference>
<name>A0A3M7QEA7_BRAPC</name>
<dbReference type="PANTHER" id="PTHR34524:SF15">
    <property type="entry name" value="EF-HAND DOMAIN-CONTAINING PROTEIN"/>
    <property type="match status" value="1"/>
</dbReference>
<protein>
    <submittedName>
        <fullName evidence="4">Calcyphosin-2 isoform X1</fullName>
    </submittedName>
</protein>
<dbReference type="AlphaFoldDB" id="A0A3M7QEA7"/>